<feature type="DNA-binding region" description="TEA" evidence="2">
    <location>
        <begin position="50"/>
        <end position="124"/>
    </location>
</feature>
<dbReference type="InterPro" id="IPR038096">
    <property type="entry name" value="TEA/ATTS_sf"/>
</dbReference>
<evidence type="ECO:0000313" key="5">
    <source>
        <dbReference type="EMBL" id="EPS94933.1"/>
    </source>
</evidence>
<evidence type="ECO:0000256" key="3">
    <source>
        <dbReference type="SAM" id="MobiDB-lite"/>
    </source>
</evidence>
<evidence type="ECO:0000256" key="2">
    <source>
        <dbReference type="PROSITE-ProRule" id="PRU00505"/>
    </source>
</evidence>
<gene>
    <name evidence="5" type="ORF">FOMPIDRAFT_1133386</name>
</gene>
<feature type="compositionally biased region" description="Low complexity" evidence="3">
    <location>
        <begin position="179"/>
        <end position="192"/>
    </location>
</feature>
<dbReference type="InParanoid" id="S8DUL9"/>
<keyword evidence="6" id="KW-1185">Reference proteome</keyword>
<reference evidence="5 6" key="1">
    <citation type="journal article" date="2012" name="Science">
        <title>The Paleozoic origin of enzymatic lignin decomposition reconstructed from 31 fungal genomes.</title>
        <authorList>
            <person name="Floudas D."/>
            <person name="Binder M."/>
            <person name="Riley R."/>
            <person name="Barry K."/>
            <person name="Blanchette R.A."/>
            <person name="Henrissat B."/>
            <person name="Martinez A.T."/>
            <person name="Otillar R."/>
            <person name="Spatafora J.W."/>
            <person name="Yadav J.S."/>
            <person name="Aerts A."/>
            <person name="Benoit I."/>
            <person name="Boyd A."/>
            <person name="Carlson A."/>
            <person name="Copeland A."/>
            <person name="Coutinho P.M."/>
            <person name="de Vries R.P."/>
            <person name="Ferreira P."/>
            <person name="Findley K."/>
            <person name="Foster B."/>
            <person name="Gaskell J."/>
            <person name="Glotzer D."/>
            <person name="Gorecki P."/>
            <person name="Heitman J."/>
            <person name="Hesse C."/>
            <person name="Hori C."/>
            <person name="Igarashi K."/>
            <person name="Jurgens J.A."/>
            <person name="Kallen N."/>
            <person name="Kersten P."/>
            <person name="Kohler A."/>
            <person name="Kuees U."/>
            <person name="Kumar T.K.A."/>
            <person name="Kuo A."/>
            <person name="LaButti K."/>
            <person name="Larrondo L.F."/>
            <person name="Lindquist E."/>
            <person name="Ling A."/>
            <person name="Lombard V."/>
            <person name="Lucas S."/>
            <person name="Lundell T."/>
            <person name="Martin R."/>
            <person name="McLaughlin D.J."/>
            <person name="Morgenstern I."/>
            <person name="Morin E."/>
            <person name="Murat C."/>
            <person name="Nagy L.G."/>
            <person name="Nolan M."/>
            <person name="Ohm R.A."/>
            <person name="Patyshakuliyeva A."/>
            <person name="Rokas A."/>
            <person name="Ruiz-Duenas F.J."/>
            <person name="Sabat G."/>
            <person name="Salamov A."/>
            <person name="Samejima M."/>
            <person name="Schmutz J."/>
            <person name="Slot J.C."/>
            <person name="St John F."/>
            <person name="Stenlid J."/>
            <person name="Sun H."/>
            <person name="Sun S."/>
            <person name="Syed K."/>
            <person name="Tsang A."/>
            <person name="Wiebenga A."/>
            <person name="Young D."/>
            <person name="Pisabarro A."/>
            <person name="Eastwood D.C."/>
            <person name="Martin F."/>
            <person name="Cullen D."/>
            <person name="Grigoriev I.V."/>
            <person name="Hibbett D.S."/>
        </authorList>
    </citation>
    <scope>NUCLEOTIDE SEQUENCE</scope>
    <source>
        <strain evidence="6">FP-58527</strain>
    </source>
</reference>
<dbReference type="Proteomes" id="UP000015241">
    <property type="component" value="Unassembled WGS sequence"/>
</dbReference>
<feature type="region of interest" description="Disordered" evidence="3">
    <location>
        <begin position="369"/>
        <end position="398"/>
    </location>
</feature>
<evidence type="ECO:0000313" key="6">
    <source>
        <dbReference type="Proteomes" id="UP000015241"/>
    </source>
</evidence>
<dbReference type="InterPro" id="IPR000818">
    <property type="entry name" value="TEA/ATTS_dom"/>
</dbReference>
<dbReference type="PROSITE" id="PS51088">
    <property type="entry name" value="TEA_2"/>
    <property type="match status" value="1"/>
</dbReference>
<dbReference type="Pfam" id="PF01285">
    <property type="entry name" value="TEA"/>
    <property type="match status" value="1"/>
</dbReference>
<dbReference type="STRING" id="743788.S8DUL9"/>
<dbReference type="OrthoDB" id="10006572at2759"/>
<evidence type="ECO:0000259" key="4">
    <source>
        <dbReference type="PROSITE" id="PS51088"/>
    </source>
</evidence>
<comment type="similarity">
    <text evidence="1">Belongs to the TEC1 family.</text>
</comment>
<feature type="region of interest" description="Disordered" evidence="3">
    <location>
        <begin position="137"/>
        <end position="200"/>
    </location>
</feature>
<dbReference type="eggNOG" id="ENOG502SPQ9">
    <property type="taxonomic scope" value="Eukaryota"/>
</dbReference>
<evidence type="ECO:0000256" key="1">
    <source>
        <dbReference type="ARBA" id="ARBA00008421"/>
    </source>
</evidence>
<dbReference type="Gene3D" id="6.10.20.40">
    <property type="entry name" value="TEA/ATTS domain"/>
    <property type="match status" value="1"/>
</dbReference>
<feature type="compositionally biased region" description="Low complexity" evidence="3">
    <location>
        <begin position="369"/>
        <end position="387"/>
    </location>
</feature>
<name>S8DUL9_FOMSC</name>
<sequence>MSASSSSRIFAQHVRVSSTDELSYDASTRGEINETIQTIVTGRKCWKTMKGKGEVVWPPFLELALVEGLEKYQPVESRTTRAFGRFPMRNKFISDYIFNKTGKRRTPKQVGSRLQQLRDTAEGKRILQQLSSRHIAMMQPKTEPTPEPSTSTEAPTPTGPPVNYLTIPVLPEAPGSGYPSPALSPLADPSTSGSQPPRPMRAIDPTVTFISRSTLNAYASVRVLREGRTIWTEKTTLRYLESRVLPAPVYPAQMECTHLYSTEVVPGFWSQLCDCGNPTPFTIVQDIVRLPGGVDAASVLSQTGTSAVAREDVVLSTVYRFKMHPTTSPPLSPSMSSVDALSYSHESSPEIGSDYGNELLRPVPMLYTPSHHSAQQHSHSHSHSPQSGYASLPPSPLELTFPPNVHQHATTLPSLTSLHNVPPMSNGGMCGGPGYAGYASHATVYDGSMGYAVSR</sequence>
<proteinExistence type="inferred from homology"/>
<dbReference type="SMART" id="SM00426">
    <property type="entry name" value="TEA"/>
    <property type="match status" value="1"/>
</dbReference>
<dbReference type="HOGENOM" id="CLU_036087_1_0_1"/>
<accession>S8DUL9</accession>
<dbReference type="EMBL" id="KE504219">
    <property type="protein sequence ID" value="EPS94933.1"/>
    <property type="molecule type" value="Genomic_DNA"/>
</dbReference>
<dbReference type="AlphaFoldDB" id="S8DUL9"/>
<protein>
    <recommendedName>
        <fullName evidence="4">TEA domain-containing protein</fullName>
    </recommendedName>
</protein>
<feature type="region of interest" description="Disordered" evidence="3">
    <location>
        <begin position="103"/>
        <end position="123"/>
    </location>
</feature>
<dbReference type="GO" id="GO:0003700">
    <property type="term" value="F:DNA-binding transcription factor activity"/>
    <property type="evidence" value="ECO:0007669"/>
    <property type="project" value="InterPro"/>
</dbReference>
<feature type="domain" description="TEA" evidence="4">
    <location>
        <begin position="50"/>
        <end position="124"/>
    </location>
</feature>
<organism evidence="5 6">
    <name type="scientific">Fomitopsis schrenkii</name>
    <name type="common">Brown rot fungus</name>
    <dbReference type="NCBI Taxonomy" id="2126942"/>
    <lineage>
        <taxon>Eukaryota</taxon>
        <taxon>Fungi</taxon>
        <taxon>Dikarya</taxon>
        <taxon>Basidiomycota</taxon>
        <taxon>Agaricomycotina</taxon>
        <taxon>Agaricomycetes</taxon>
        <taxon>Polyporales</taxon>
        <taxon>Fomitopsis</taxon>
    </lineage>
</organism>